<keyword evidence="4" id="KW-0106">Calcium</keyword>
<protein>
    <submittedName>
        <fullName evidence="7">SHS2 domain-containing protein</fullName>
    </submittedName>
</protein>
<dbReference type="Gene3D" id="3.55.10.10">
    <property type="entry name" value="Archease domain"/>
    <property type="match status" value="1"/>
</dbReference>
<comment type="similarity">
    <text evidence="1">Belongs to the archease family.</text>
</comment>
<dbReference type="EMBL" id="VFOL01000001">
    <property type="protein sequence ID" value="TQL38599.1"/>
    <property type="molecule type" value="Genomic_DNA"/>
</dbReference>
<dbReference type="Proteomes" id="UP000315983">
    <property type="component" value="Unassembled WGS sequence"/>
</dbReference>
<gene>
    <name evidence="7" type="ORF">FB564_3801</name>
    <name evidence="6" type="ORF">Sar04_16650</name>
</gene>
<dbReference type="InterPro" id="IPR036820">
    <property type="entry name" value="Archease_dom_sf"/>
</dbReference>
<dbReference type="Proteomes" id="UP000677457">
    <property type="component" value="Unassembled WGS sequence"/>
</dbReference>
<dbReference type="InterPro" id="IPR023572">
    <property type="entry name" value="Archease_dom"/>
</dbReference>
<name>A0A542XS20_SALAC</name>
<dbReference type="RefSeq" id="WP_018790304.1">
    <property type="nucleotide sequence ID" value="NZ_BOQM01000010.1"/>
</dbReference>
<reference evidence="6 9" key="2">
    <citation type="submission" date="2021-03" db="EMBL/GenBank/DDBJ databases">
        <title>Whole genome shotgun sequence of Salinispora arenicola NBRC 105043.</title>
        <authorList>
            <person name="Komaki H."/>
            <person name="Tamura T."/>
        </authorList>
    </citation>
    <scope>NUCLEOTIDE SEQUENCE [LARGE SCALE GENOMIC DNA]</scope>
    <source>
        <strain evidence="6 9">NBRC 105043</strain>
    </source>
</reference>
<dbReference type="Pfam" id="PF01951">
    <property type="entry name" value="Archease"/>
    <property type="match status" value="1"/>
</dbReference>
<evidence type="ECO:0000256" key="1">
    <source>
        <dbReference type="ARBA" id="ARBA00007963"/>
    </source>
</evidence>
<dbReference type="GO" id="GO:0008033">
    <property type="term" value="P:tRNA processing"/>
    <property type="evidence" value="ECO:0007669"/>
    <property type="project" value="UniProtKB-KW"/>
</dbReference>
<keyword evidence="9" id="KW-1185">Reference proteome</keyword>
<sequence length="142" mass="15648">MEPRPERGHRCVPHTADVRIEAWAPTREACVAEAVAALLDTFVDHRPARPTAERTYHAPADQDDDLLVSVLDEVIFRMDTAGELPLRTEVRDDGDGGLHVRWQTTDTGEMELIGAVPKAVSLHELRFGPDAEGWACAVTVDV</sequence>
<evidence type="ECO:0000259" key="5">
    <source>
        <dbReference type="Pfam" id="PF01951"/>
    </source>
</evidence>
<reference evidence="7 8" key="1">
    <citation type="submission" date="2019-06" db="EMBL/GenBank/DDBJ databases">
        <title>Sequencing the genomes of 1000 actinobacteria strains.</title>
        <authorList>
            <person name="Klenk H.-P."/>
        </authorList>
    </citation>
    <scope>NUCLEOTIDE SEQUENCE [LARGE SCALE GENOMIC DNA]</scope>
    <source>
        <strain evidence="7 8">DSM 44819</strain>
    </source>
</reference>
<proteinExistence type="inferred from homology"/>
<comment type="caution">
    <text evidence="7">The sequence shown here is derived from an EMBL/GenBank/DDBJ whole genome shotgun (WGS) entry which is preliminary data.</text>
</comment>
<dbReference type="AlphaFoldDB" id="A0A542XS20"/>
<organism evidence="7 8">
    <name type="scientific">Salinispora arenicola</name>
    <dbReference type="NCBI Taxonomy" id="168697"/>
    <lineage>
        <taxon>Bacteria</taxon>
        <taxon>Bacillati</taxon>
        <taxon>Actinomycetota</taxon>
        <taxon>Actinomycetes</taxon>
        <taxon>Micromonosporales</taxon>
        <taxon>Micromonosporaceae</taxon>
        <taxon>Salinispora</taxon>
    </lineage>
</organism>
<keyword evidence="2" id="KW-0819">tRNA processing</keyword>
<accession>A0A542XS20</accession>
<keyword evidence="3" id="KW-0479">Metal-binding</keyword>
<evidence type="ECO:0000256" key="4">
    <source>
        <dbReference type="ARBA" id="ARBA00022837"/>
    </source>
</evidence>
<evidence type="ECO:0000313" key="8">
    <source>
        <dbReference type="Proteomes" id="UP000315983"/>
    </source>
</evidence>
<evidence type="ECO:0000313" key="7">
    <source>
        <dbReference type="EMBL" id="TQL38599.1"/>
    </source>
</evidence>
<dbReference type="GO" id="GO:0046872">
    <property type="term" value="F:metal ion binding"/>
    <property type="evidence" value="ECO:0007669"/>
    <property type="project" value="UniProtKB-KW"/>
</dbReference>
<dbReference type="GeneID" id="93772977"/>
<evidence type="ECO:0000256" key="3">
    <source>
        <dbReference type="ARBA" id="ARBA00022723"/>
    </source>
</evidence>
<evidence type="ECO:0000313" key="9">
    <source>
        <dbReference type="Proteomes" id="UP000677457"/>
    </source>
</evidence>
<feature type="domain" description="Archease" evidence="5">
    <location>
        <begin position="10"/>
        <end position="142"/>
    </location>
</feature>
<evidence type="ECO:0000313" key="6">
    <source>
        <dbReference type="EMBL" id="GIM84313.1"/>
    </source>
</evidence>
<dbReference type="EMBL" id="BOQM01000010">
    <property type="protein sequence ID" value="GIM84313.1"/>
    <property type="molecule type" value="Genomic_DNA"/>
</dbReference>
<dbReference type="SUPFAM" id="SSF69819">
    <property type="entry name" value="MTH1598-like"/>
    <property type="match status" value="1"/>
</dbReference>
<evidence type="ECO:0000256" key="2">
    <source>
        <dbReference type="ARBA" id="ARBA00022694"/>
    </source>
</evidence>